<comment type="caution">
    <text evidence="2">The sequence shown here is derived from an EMBL/GenBank/DDBJ whole genome shotgun (WGS) entry which is preliminary data.</text>
</comment>
<evidence type="ECO:0000313" key="2">
    <source>
        <dbReference type="EMBL" id="MFC5529855.1"/>
    </source>
</evidence>
<evidence type="ECO:0000256" key="1">
    <source>
        <dbReference type="SAM" id="Phobius"/>
    </source>
</evidence>
<name>A0ABW0R0F7_9BACL</name>
<proteinExistence type="predicted"/>
<keyword evidence="3" id="KW-1185">Reference proteome</keyword>
<gene>
    <name evidence="2" type="ORF">ACFPQ4_10410</name>
</gene>
<keyword evidence="1" id="KW-0472">Membrane</keyword>
<dbReference type="Proteomes" id="UP001596108">
    <property type="component" value="Unassembled WGS sequence"/>
</dbReference>
<sequence length="165" mass="19117">MIKISWRFNRVMLYGGLTIGITAYAYGYGDFFAQTRNEPVTVDEYEADGLRYALVNEKGMDAYGDRLVVERVEQDGRRQRVYENDFKDLKPWKIEVADVDGDRRNEIIIAVNKTTHFDEQAKNYAGNLLSIPGDELMFIERMADQGERIAIYYWLDFGFALLAES</sequence>
<organism evidence="2 3">
    <name type="scientific">Cohnella yongneupensis</name>
    <dbReference type="NCBI Taxonomy" id="425006"/>
    <lineage>
        <taxon>Bacteria</taxon>
        <taxon>Bacillati</taxon>
        <taxon>Bacillota</taxon>
        <taxon>Bacilli</taxon>
        <taxon>Bacillales</taxon>
        <taxon>Paenibacillaceae</taxon>
        <taxon>Cohnella</taxon>
    </lineage>
</organism>
<evidence type="ECO:0008006" key="4">
    <source>
        <dbReference type="Google" id="ProtNLM"/>
    </source>
</evidence>
<dbReference type="RefSeq" id="WP_378111777.1">
    <property type="nucleotide sequence ID" value="NZ_JBHSNC010000031.1"/>
</dbReference>
<protein>
    <recommendedName>
        <fullName evidence="4">VCBS repeat-containing protein</fullName>
    </recommendedName>
</protein>
<evidence type="ECO:0000313" key="3">
    <source>
        <dbReference type="Proteomes" id="UP001596108"/>
    </source>
</evidence>
<keyword evidence="1" id="KW-0812">Transmembrane</keyword>
<reference evidence="3" key="1">
    <citation type="journal article" date="2019" name="Int. J. Syst. Evol. Microbiol.">
        <title>The Global Catalogue of Microorganisms (GCM) 10K type strain sequencing project: providing services to taxonomists for standard genome sequencing and annotation.</title>
        <authorList>
            <consortium name="The Broad Institute Genomics Platform"/>
            <consortium name="The Broad Institute Genome Sequencing Center for Infectious Disease"/>
            <person name="Wu L."/>
            <person name="Ma J."/>
        </authorList>
    </citation>
    <scope>NUCLEOTIDE SEQUENCE [LARGE SCALE GENOMIC DNA]</scope>
    <source>
        <strain evidence="3">CGMCC 1.18578</strain>
    </source>
</reference>
<dbReference type="EMBL" id="JBHSNC010000031">
    <property type="protein sequence ID" value="MFC5529855.1"/>
    <property type="molecule type" value="Genomic_DNA"/>
</dbReference>
<keyword evidence="1" id="KW-1133">Transmembrane helix</keyword>
<feature type="transmembrane region" description="Helical" evidence="1">
    <location>
        <begin position="12"/>
        <end position="29"/>
    </location>
</feature>
<accession>A0ABW0R0F7</accession>